<dbReference type="GO" id="GO:0010181">
    <property type="term" value="F:FMN binding"/>
    <property type="evidence" value="ECO:0007669"/>
    <property type="project" value="InterPro"/>
</dbReference>
<organism evidence="2">
    <name type="scientific">bioreactor metagenome</name>
    <dbReference type="NCBI Taxonomy" id="1076179"/>
    <lineage>
        <taxon>unclassified sequences</taxon>
        <taxon>metagenomes</taxon>
        <taxon>ecological metagenomes</taxon>
    </lineage>
</organism>
<evidence type="ECO:0000259" key="1">
    <source>
        <dbReference type="Pfam" id="PF12724"/>
    </source>
</evidence>
<dbReference type="InterPro" id="IPR001226">
    <property type="entry name" value="Flavodoxin_CS"/>
</dbReference>
<dbReference type="InterPro" id="IPR026816">
    <property type="entry name" value="Flavodoxin_dom"/>
</dbReference>
<protein>
    <recommendedName>
        <fullName evidence="1">Flavodoxin domain-containing protein</fullName>
    </recommendedName>
</protein>
<proteinExistence type="predicted"/>
<reference evidence="2" key="1">
    <citation type="submission" date="2019-08" db="EMBL/GenBank/DDBJ databases">
        <authorList>
            <person name="Kucharzyk K."/>
            <person name="Murdoch R.W."/>
            <person name="Higgins S."/>
            <person name="Loffler F."/>
        </authorList>
    </citation>
    <scope>NUCLEOTIDE SEQUENCE</scope>
</reference>
<dbReference type="InterPro" id="IPR029039">
    <property type="entry name" value="Flavoprotein-like_sf"/>
</dbReference>
<dbReference type="PROSITE" id="PS00201">
    <property type="entry name" value="FLAVODOXIN"/>
    <property type="match status" value="1"/>
</dbReference>
<feature type="domain" description="Flavodoxin" evidence="1">
    <location>
        <begin position="5"/>
        <end position="141"/>
    </location>
</feature>
<dbReference type="Gene3D" id="3.40.50.360">
    <property type="match status" value="1"/>
</dbReference>
<gene>
    <name evidence="2" type="ORF">SDC9_144778</name>
</gene>
<evidence type="ECO:0000313" key="2">
    <source>
        <dbReference type="EMBL" id="MPM97603.1"/>
    </source>
</evidence>
<dbReference type="SUPFAM" id="SSF52218">
    <property type="entry name" value="Flavoproteins"/>
    <property type="match status" value="1"/>
</dbReference>
<sequence length="176" mass="19872">MKQGIVIYGSHYGATEQYAREIAKQTGFECIQFQDIKSLDNYDTIVIGGGHYAGGITGLEKTMQKLPSYPVDLYIYSVGLSSKTKENLEKVNEAVRKIVPEEKVEDSHVFYYRGGMDMKKLSFIHKTMMKMMIGMTKKKPENELTSDDQGVIDLPNKAVDFVDVTQVNDLVRMIKG</sequence>
<dbReference type="PANTHER" id="PTHR38030:SF2">
    <property type="entry name" value="PROTOPORPHYRINOGEN IX DEHYDROGENASE [QUINONE]"/>
    <property type="match status" value="1"/>
</dbReference>
<dbReference type="Pfam" id="PF12724">
    <property type="entry name" value="Flavodoxin_5"/>
    <property type="match status" value="1"/>
</dbReference>
<dbReference type="GO" id="GO:0009055">
    <property type="term" value="F:electron transfer activity"/>
    <property type="evidence" value="ECO:0007669"/>
    <property type="project" value="InterPro"/>
</dbReference>
<dbReference type="GO" id="GO:0070819">
    <property type="term" value="F:menaquinone-dependent protoporphyrinogen oxidase activity"/>
    <property type="evidence" value="ECO:0007669"/>
    <property type="project" value="TreeGrafter"/>
</dbReference>
<dbReference type="AlphaFoldDB" id="A0A645E9W1"/>
<name>A0A645E9W1_9ZZZZ</name>
<dbReference type="EMBL" id="VSSQ01043860">
    <property type="protein sequence ID" value="MPM97603.1"/>
    <property type="molecule type" value="Genomic_DNA"/>
</dbReference>
<accession>A0A645E9W1</accession>
<dbReference type="InterPro" id="IPR052200">
    <property type="entry name" value="Protoporphyrinogen_IX_DH"/>
</dbReference>
<comment type="caution">
    <text evidence="2">The sequence shown here is derived from an EMBL/GenBank/DDBJ whole genome shotgun (WGS) entry which is preliminary data.</text>
</comment>
<dbReference type="PANTHER" id="PTHR38030">
    <property type="entry name" value="PROTOPORPHYRINOGEN IX DEHYDROGENASE [MENAQUINONE]"/>
    <property type="match status" value="1"/>
</dbReference>
<dbReference type="GO" id="GO:0006783">
    <property type="term" value="P:heme biosynthetic process"/>
    <property type="evidence" value="ECO:0007669"/>
    <property type="project" value="TreeGrafter"/>
</dbReference>